<dbReference type="EC" id="4.2.1.20" evidence="9"/>
<evidence type="ECO:0000256" key="6">
    <source>
        <dbReference type="ARBA" id="ARBA00023141"/>
    </source>
</evidence>
<comment type="function">
    <text evidence="1 9">The alpha subunit is responsible for the aldol cleavage of indoleglycerol phosphate to indole and glyceraldehyde 3-phosphate.</text>
</comment>
<protein>
    <recommendedName>
        <fullName evidence="9">Tryptophan synthase alpha chain</fullName>
        <ecNumber evidence="9">4.2.1.20</ecNumber>
    </recommendedName>
</protein>
<dbReference type="CDD" id="cd04724">
    <property type="entry name" value="Tryptophan_synthase_alpha"/>
    <property type="match status" value="1"/>
</dbReference>
<evidence type="ECO:0000256" key="10">
    <source>
        <dbReference type="RuleBase" id="RU003662"/>
    </source>
</evidence>
<evidence type="ECO:0000256" key="7">
    <source>
        <dbReference type="ARBA" id="ARBA00023239"/>
    </source>
</evidence>
<accession>A0A975BJP0</accession>
<dbReference type="GO" id="GO:0005829">
    <property type="term" value="C:cytosol"/>
    <property type="evidence" value="ECO:0007669"/>
    <property type="project" value="TreeGrafter"/>
</dbReference>
<dbReference type="EMBL" id="CP061800">
    <property type="protein sequence ID" value="QTA86380.1"/>
    <property type="molecule type" value="Genomic_DNA"/>
</dbReference>
<dbReference type="RefSeq" id="WP_207682040.1">
    <property type="nucleotide sequence ID" value="NZ_CP061800.1"/>
</dbReference>
<keyword evidence="4 9" id="KW-0028">Amino-acid biosynthesis</keyword>
<evidence type="ECO:0000313" key="11">
    <source>
        <dbReference type="EMBL" id="QTA86380.1"/>
    </source>
</evidence>
<evidence type="ECO:0000256" key="4">
    <source>
        <dbReference type="ARBA" id="ARBA00022605"/>
    </source>
</evidence>
<dbReference type="InterPro" id="IPR002028">
    <property type="entry name" value="Trp_synthase_suA"/>
</dbReference>
<keyword evidence="5 9" id="KW-0822">Tryptophan biosynthesis</keyword>
<dbReference type="Pfam" id="PF00290">
    <property type="entry name" value="Trp_syntA"/>
    <property type="match status" value="1"/>
</dbReference>
<evidence type="ECO:0000313" key="12">
    <source>
        <dbReference type="Proteomes" id="UP000663722"/>
    </source>
</evidence>
<name>A0A975BJP0_9BACT</name>
<dbReference type="InterPro" id="IPR011060">
    <property type="entry name" value="RibuloseP-bd_barrel"/>
</dbReference>
<dbReference type="HAMAP" id="MF_00131">
    <property type="entry name" value="Trp_synth_alpha"/>
    <property type="match status" value="1"/>
</dbReference>
<dbReference type="KEGG" id="dmm:dnm_024040"/>
<dbReference type="NCBIfam" id="TIGR00262">
    <property type="entry name" value="trpA"/>
    <property type="match status" value="1"/>
</dbReference>
<feature type="active site" description="Proton acceptor" evidence="9">
    <location>
        <position position="49"/>
    </location>
</feature>
<evidence type="ECO:0000256" key="9">
    <source>
        <dbReference type="HAMAP-Rule" id="MF_00131"/>
    </source>
</evidence>
<dbReference type="PANTHER" id="PTHR43406:SF1">
    <property type="entry name" value="TRYPTOPHAN SYNTHASE ALPHA CHAIN, CHLOROPLASTIC"/>
    <property type="match status" value="1"/>
</dbReference>
<dbReference type="SUPFAM" id="SSF51366">
    <property type="entry name" value="Ribulose-phoshate binding barrel"/>
    <property type="match status" value="1"/>
</dbReference>
<dbReference type="PANTHER" id="PTHR43406">
    <property type="entry name" value="TRYPTOPHAN SYNTHASE, ALPHA CHAIN"/>
    <property type="match status" value="1"/>
</dbReference>
<keyword evidence="7 9" id="KW-0456">Lyase</keyword>
<evidence type="ECO:0000256" key="5">
    <source>
        <dbReference type="ARBA" id="ARBA00022822"/>
    </source>
</evidence>
<comment type="pathway">
    <text evidence="2 9">Amino-acid biosynthesis; L-tryptophan biosynthesis; L-tryptophan from chorismate: step 5/5.</text>
</comment>
<proteinExistence type="inferred from homology"/>
<feature type="active site" description="Proton acceptor" evidence="9">
    <location>
        <position position="60"/>
    </location>
</feature>
<gene>
    <name evidence="9 11" type="primary">trpA</name>
    <name evidence="11" type="ORF">dnm_024040</name>
</gene>
<dbReference type="FunFam" id="3.20.20.70:FF:000037">
    <property type="entry name" value="Tryptophan synthase alpha chain"/>
    <property type="match status" value="1"/>
</dbReference>
<dbReference type="GO" id="GO:0004834">
    <property type="term" value="F:tryptophan synthase activity"/>
    <property type="evidence" value="ECO:0007669"/>
    <property type="project" value="UniProtKB-UniRule"/>
</dbReference>
<evidence type="ECO:0000256" key="3">
    <source>
        <dbReference type="ARBA" id="ARBA00011270"/>
    </source>
</evidence>
<dbReference type="AlphaFoldDB" id="A0A975BJP0"/>
<reference evidence="11" key="1">
    <citation type="journal article" date="2021" name="Microb. Physiol.">
        <title>Proteogenomic Insights into the Physiology of Marine, Sulfate-Reducing, Filamentous Desulfonema limicola and Desulfonema magnum.</title>
        <authorList>
            <person name="Schnaars V."/>
            <person name="Wohlbrand L."/>
            <person name="Scheve S."/>
            <person name="Hinrichs C."/>
            <person name="Reinhardt R."/>
            <person name="Rabus R."/>
        </authorList>
    </citation>
    <scope>NUCLEOTIDE SEQUENCE</scope>
    <source>
        <strain evidence="11">4be13</strain>
    </source>
</reference>
<comment type="similarity">
    <text evidence="9 10">Belongs to the TrpA family.</text>
</comment>
<evidence type="ECO:0000256" key="8">
    <source>
        <dbReference type="ARBA" id="ARBA00049047"/>
    </source>
</evidence>
<evidence type="ECO:0000256" key="1">
    <source>
        <dbReference type="ARBA" id="ARBA00003365"/>
    </source>
</evidence>
<dbReference type="Proteomes" id="UP000663722">
    <property type="component" value="Chromosome"/>
</dbReference>
<sequence>MNRIAETFESLKQKREKALVGFVTAGDPNISDSLSLITAMCEAGVDILELGVPFSDPTADGPVIQRSSGRAIAKGVNLPAVLEMTAKIRAKTEKPIILFSYYNPIHAYGNEAFYRDAEAAGADGVLVVDLPPEESDEMTDCWSGDALSLIRLIAPTTPLERMKKIAESASGFLYLVSKTGVTGSDGLDTSDIARHTQTLRSVSQLPICVGFGISTAEDVAAVASAAEGVVIGSAFERLIEENLDNPALVSIIAEQVRKYKEATKIS</sequence>
<dbReference type="InterPro" id="IPR013785">
    <property type="entry name" value="Aldolase_TIM"/>
</dbReference>
<organism evidence="11 12">
    <name type="scientific">Desulfonema magnum</name>
    <dbReference type="NCBI Taxonomy" id="45655"/>
    <lineage>
        <taxon>Bacteria</taxon>
        <taxon>Pseudomonadati</taxon>
        <taxon>Thermodesulfobacteriota</taxon>
        <taxon>Desulfobacteria</taxon>
        <taxon>Desulfobacterales</taxon>
        <taxon>Desulfococcaceae</taxon>
        <taxon>Desulfonema</taxon>
    </lineage>
</organism>
<evidence type="ECO:0000256" key="2">
    <source>
        <dbReference type="ARBA" id="ARBA00004733"/>
    </source>
</evidence>
<keyword evidence="6 9" id="KW-0057">Aromatic amino acid biosynthesis</keyword>
<comment type="subunit">
    <text evidence="3 9">Tetramer of two alpha and two beta chains.</text>
</comment>
<comment type="catalytic activity">
    <reaction evidence="8 9">
        <text>(1S,2R)-1-C-(indol-3-yl)glycerol 3-phosphate + L-serine = D-glyceraldehyde 3-phosphate + L-tryptophan + H2O</text>
        <dbReference type="Rhea" id="RHEA:10532"/>
        <dbReference type="ChEBI" id="CHEBI:15377"/>
        <dbReference type="ChEBI" id="CHEBI:33384"/>
        <dbReference type="ChEBI" id="CHEBI:57912"/>
        <dbReference type="ChEBI" id="CHEBI:58866"/>
        <dbReference type="ChEBI" id="CHEBI:59776"/>
        <dbReference type="EC" id="4.2.1.20"/>
    </reaction>
</comment>
<dbReference type="Gene3D" id="3.20.20.70">
    <property type="entry name" value="Aldolase class I"/>
    <property type="match status" value="1"/>
</dbReference>
<keyword evidence="12" id="KW-1185">Reference proteome</keyword>